<gene>
    <name evidence="2" type="ORF">UFOPK3992_00723</name>
</gene>
<dbReference type="EMBL" id="CAFBOZ010000086">
    <property type="protein sequence ID" value="CAB5002320.1"/>
    <property type="molecule type" value="Genomic_DNA"/>
</dbReference>
<dbReference type="SMART" id="SM00855">
    <property type="entry name" value="PGAM"/>
    <property type="match status" value="1"/>
</dbReference>
<dbReference type="NCBIfam" id="TIGR03848">
    <property type="entry name" value="MSMEG_4193"/>
    <property type="match status" value="1"/>
</dbReference>
<proteinExistence type="predicted"/>
<accession>A0A6J7P9T6</accession>
<sequence>MAIALLIRHGRTSANATGILAGHTEGVDLDDRGREQAAELAQRLIRVPLAAVVTSPLLRTVSTAQALIAPRDSAPPLHLDERVIEAHYGDWTGRALKELAKEPLWKVVQGQPSAVTFPGSGGEAMVAMAARAVGAVRGWDAQLEAEGGPDTVFAVISHGDVIKAITADALGMHLDTFQRLSCDPCSVTVIRYTSVRPFVLRVNDVGGSVDSLLPPPPSKRRSRRSTDAVVGGGAGS</sequence>
<organism evidence="2">
    <name type="scientific">freshwater metagenome</name>
    <dbReference type="NCBI Taxonomy" id="449393"/>
    <lineage>
        <taxon>unclassified sequences</taxon>
        <taxon>metagenomes</taxon>
        <taxon>ecological metagenomes</taxon>
    </lineage>
</organism>
<feature type="region of interest" description="Disordered" evidence="1">
    <location>
        <begin position="210"/>
        <end position="236"/>
    </location>
</feature>
<dbReference type="InterPro" id="IPR022492">
    <property type="entry name" value="Phosphomutase_MSMEG4193_put"/>
</dbReference>
<dbReference type="PANTHER" id="PTHR48100">
    <property type="entry name" value="BROAD-SPECIFICITY PHOSPHATASE YOR283W-RELATED"/>
    <property type="match status" value="1"/>
</dbReference>
<evidence type="ECO:0000256" key="1">
    <source>
        <dbReference type="SAM" id="MobiDB-lite"/>
    </source>
</evidence>
<dbReference type="GO" id="GO:0005737">
    <property type="term" value="C:cytoplasm"/>
    <property type="evidence" value="ECO:0007669"/>
    <property type="project" value="TreeGrafter"/>
</dbReference>
<dbReference type="GO" id="GO:0016791">
    <property type="term" value="F:phosphatase activity"/>
    <property type="evidence" value="ECO:0007669"/>
    <property type="project" value="TreeGrafter"/>
</dbReference>
<dbReference type="SUPFAM" id="SSF53254">
    <property type="entry name" value="Phosphoglycerate mutase-like"/>
    <property type="match status" value="1"/>
</dbReference>
<dbReference type="InterPro" id="IPR013078">
    <property type="entry name" value="His_Pase_superF_clade-1"/>
</dbReference>
<dbReference type="InterPro" id="IPR050275">
    <property type="entry name" value="PGM_Phosphatase"/>
</dbReference>
<dbReference type="PANTHER" id="PTHR48100:SF2">
    <property type="entry name" value="CONSERVED PROTEIN"/>
    <property type="match status" value="1"/>
</dbReference>
<dbReference type="InterPro" id="IPR029033">
    <property type="entry name" value="His_PPase_superfam"/>
</dbReference>
<dbReference type="AlphaFoldDB" id="A0A6J7P9T6"/>
<protein>
    <submittedName>
        <fullName evidence="2">Unannotated protein</fullName>
    </submittedName>
</protein>
<dbReference type="Gene3D" id="3.40.50.1240">
    <property type="entry name" value="Phosphoglycerate mutase-like"/>
    <property type="match status" value="1"/>
</dbReference>
<dbReference type="CDD" id="cd07067">
    <property type="entry name" value="HP_PGM_like"/>
    <property type="match status" value="1"/>
</dbReference>
<evidence type="ECO:0000313" key="2">
    <source>
        <dbReference type="EMBL" id="CAB5002320.1"/>
    </source>
</evidence>
<name>A0A6J7P9T6_9ZZZZ</name>
<reference evidence="2" key="1">
    <citation type="submission" date="2020-05" db="EMBL/GenBank/DDBJ databases">
        <authorList>
            <person name="Chiriac C."/>
            <person name="Salcher M."/>
            <person name="Ghai R."/>
            <person name="Kavagutti S V."/>
        </authorList>
    </citation>
    <scope>NUCLEOTIDE SEQUENCE</scope>
</reference>
<dbReference type="Pfam" id="PF00300">
    <property type="entry name" value="His_Phos_1"/>
    <property type="match status" value="1"/>
</dbReference>